<dbReference type="AlphaFoldDB" id="A0A8J2YMY3"/>
<name>A0A8J2YMY3_9RHOB</name>
<dbReference type="CDD" id="cd07178">
    <property type="entry name" value="terB_like_YebE"/>
    <property type="match status" value="1"/>
</dbReference>
<gene>
    <name evidence="1" type="ORF">GCM10007276_33160</name>
</gene>
<dbReference type="SUPFAM" id="SSF158682">
    <property type="entry name" value="TerB-like"/>
    <property type="match status" value="1"/>
</dbReference>
<evidence type="ECO:0000313" key="2">
    <source>
        <dbReference type="Proteomes" id="UP000602745"/>
    </source>
</evidence>
<dbReference type="Proteomes" id="UP000602745">
    <property type="component" value="Unassembled WGS sequence"/>
</dbReference>
<proteinExistence type="predicted"/>
<sequence length="265" mass="27506">MFDAAKLLDQLLSGKQGMANTSRGPASSGSLDISRRVQDLAKGQYGKSGGGLGNLANMGGMGSGALVGGLAAVLLGSKSGRKIGTTALKYGGLAVLGGLAYKAYSDWQANRPAAPSNAPAPQDVLPPPSSTTFGVLADPSHAQRTSEILVRSMIAAARSDGRIDAQETSHIREALSRSGMSDDNDAFLFEILGQPDDLDRLVAEVDSPELAAEAWLAARLTVDLDTDIEKAYMERLGQRFGLAPELVAHLEATAAGALAEQREAS</sequence>
<dbReference type="Pfam" id="PF04391">
    <property type="entry name" value="DUF533"/>
    <property type="match status" value="1"/>
</dbReference>
<protein>
    <submittedName>
        <fullName evidence="1">Protein YebE</fullName>
    </submittedName>
</protein>
<dbReference type="InterPro" id="IPR007486">
    <property type="entry name" value="YebE"/>
</dbReference>
<reference evidence="1" key="2">
    <citation type="submission" date="2020-09" db="EMBL/GenBank/DDBJ databases">
        <authorList>
            <person name="Sun Q."/>
            <person name="Sedlacek I."/>
        </authorList>
    </citation>
    <scope>NUCLEOTIDE SEQUENCE</scope>
    <source>
        <strain evidence="1">CCM 7684</strain>
    </source>
</reference>
<reference evidence="1" key="1">
    <citation type="journal article" date="2014" name="Int. J. Syst. Evol. Microbiol.">
        <title>Complete genome sequence of Corynebacterium casei LMG S-19264T (=DSM 44701T), isolated from a smear-ripened cheese.</title>
        <authorList>
            <consortium name="US DOE Joint Genome Institute (JGI-PGF)"/>
            <person name="Walter F."/>
            <person name="Albersmeier A."/>
            <person name="Kalinowski J."/>
            <person name="Ruckert C."/>
        </authorList>
    </citation>
    <scope>NUCLEOTIDE SEQUENCE</scope>
    <source>
        <strain evidence="1">CCM 7684</strain>
    </source>
</reference>
<keyword evidence="2" id="KW-1185">Reference proteome</keyword>
<accession>A0A8J2YMY3</accession>
<dbReference type="InterPro" id="IPR029024">
    <property type="entry name" value="TerB-like"/>
</dbReference>
<comment type="caution">
    <text evidence="1">The sequence shown here is derived from an EMBL/GenBank/DDBJ whole genome shotgun (WGS) entry which is preliminary data.</text>
</comment>
<evidence type="ECO:0000313" key="1">
    <source>
        <dbReference type="EMBL" id="GGE53501.1"/>
    </source>
</evidence>
<dbReference type="EMBL" id="BMCP01000006">
    <property type="protein sequence ID" value="GGE53501.1"/>
    <property type="molecule type" value="Genomic_DNA"/>
</dbReference>
<organism evidence="1 2">
    <name type="scientific">Agaricicola taiwanensis</name>
    <dbReference type="NCBI Taxonomy" id="591372"/>
    <lineage>
        <taxon>Bacteria</taxon>
        <taxon>Pseudomonadati</taxon>
        <taxon>Pseudomonadota</taxon>
        <taxon>Alphaproteobacteria</taxon>
        <taxon>Rhodobacterales</taxon>
        <taxon>Paracoccaceae</taxon>
        <taxon>Agaricicola</taxon>
    </lineage>
</organism>
<dbReference type="RefSeq" id="WP_188410944.1">
    <property type="nucleotide sequence ID" value="NZ_BMCP01000006.1"/>
</dbReference>
<dbReference type="Gene3D" id="1.10.3680.10">
    <property type="entry name" value="TerB-like"/>
    <property type="match status" value="1"/>
</dbReference>